<accession>A0ABD3JAZ1</accession>
<reference evidence="2 3" key="1">
    <citation type="submission" date="2024-11" db="EMBL/GenBank/DDBJ databases">
        <title>Chromosome-level genome assembly of Eucalyptus globulus Labill. provides insights into its genome evolution.</title>
        <authorList>
            <person name="Li X."/>
        </authorList>
    </citation>
    <scope>NUCLEOTIDE SEQUENCE [LARGE SCALE GENOMIC DNA]</scope>
    <source>
        <strain evidence="2">CL2024</strain>
        <tissue evidence="2">Fresh tender leaves</tissue>
    </source>
</reference>
<dbReference type="AlphaFoldDB" id="A0ABD3JAZ1"/>
<proteinExistence type="predicted"/>
<name>A0ABD3JAZ1_EUCGL</name>
<gene>
    <name evidence="2" type="ORF">ACJRO7_035184</name>
</gene>
<feature type="region of interest" description="Disordered" evidence="1">
    <location>
        <begin position="54"/>
        <end position="73"/>
    </location>
</feature>
<dbReference type="Proteomes" id="UP001634007">
    <property type="component" value="Unassembled WGS sequence"/>
</dbReference>
<protein>
    <submittedName>
        <fullName evidence="2">Uncharacterized protein</fullName>
    </submittedName>
</protein>
<evidence type="ECO:0000256" key="1">
    <source>
        <dbReference type="SAM" id="MobiDB-lite"/>
    </source>
</evidence>
<evidence type="ECO:0000313" key="3">
    <source>
        <dbReference type="Proteomes" id="UP001634007"/>
    </source>
</evidence>
<dbReference type="EMBL" id="JBJKBG010000009">
    <property type="protein sequence ID" value="KAL3722948.1"/>
    <property type="molecule type" value="Genomic_DNA"/>
</dbReference>
<evidence type="ECO:0000313" key="2">
    <source>
        <dbReference type="EMBL" id="KAL3722948.1"/>
    </source>
</evidence>
<feature type="compositionally biased region" description="Gly residues" evidence="1">
    <location>
        <begin position="58"/>
        <end position="68"/>
    </location>
</feature>
<feature type="compositionally biased region" description="Polar residues" evidence="1">
    <location>
        <begin position="1"/>
        <end position="11"/>
    </location>
</feature>
<sequence>MSTRKGTSFRQIKNEASFGDSSGARKRVGASGYGKLTCTEKRIVTLTSMQSRAASFHRGGGGGGGGGSSTNVAQARHECGSCTSFGLGTRYVFKKTSCLLARHRELAGIRIQWGLSPFAHSTEFSEIRLEGDQWEVYRVKLIKPSPPPPAPHHHRHRHRLHPAAAPPCGFGGW</sequence>
<feature type="region of interest" description="Disordered" evidence="1">
    <location>
        <begin position="1"/>
        <end position="27"/>
    </location>
</feature>
<feature type="region of interest" description="Disordered" evidence="1">
    <location>
        <begin position="147"/>
        <end position="173"/>
    </location>
</feature>
<organism evidence="2 3">
    <name type="scientific">Eucalyptus globulus</name>
    <name type="common">Tasmanian blue gum</name>
    <dbReference type="NCBI Taxonomy" id="34317"/>
    <lineage>
        <taxon>Eukaryota</taxon>
        <taxon>Viridiplantae</taxon>
        <taxon>Streptophyta</taxon>
        <taxon>Embryophyta</taxon>
        <taxon>Tracheophyta</taxon>
        <taxon>Spermatophyta</taxon>
        <taxon>Magnoliopsida</taxon>
        <taxon>eudicotyledons</taxon>
        <taxon>Gunneridae</taxon>
        <taxon>Pentapetalae</taxon>
        <taxon>rosids</taxon>
        <taxon>malvids</taxon>
        <taxon>Myrtales</taxon>
        <taxon>Myrtaceae</taxon>
        <taxon>Myrtoideae</taxon>
        <taxon>Eucalypteae</taxon>
        <taxon>Eucalyptus</taxon>
    </lineage>
</organism>
<feature type="compositionally biased region" description="Basic residues" evidence="1">
    <location>
        <begin position="151"/>
        <end position="161"/>
    </location>
</feature>
<keyword evidence="3" id="KW-1185">Reference proteome</keyword>
<comment type="caution">
    <text evidence="2">The sequence shown here is derived from an EMBL/GenBank/DDBJ whole genome shotgun (WGS) entry which is preliminary data.</text>
</comment>